<dbReference type="Gene3D" id="3.40.50.620">
    <property type="entry name" value="HUPs"/>
    <property type="match status" value="1"/>
</dbReference>
<dbReference type="GO" id="GO:0033539">
    <property type="term" value="P:fatty acid beta-oxidation using acyl-CoA dehydrogenase"/>
    <property type="evidence" value="ECO:0007669"/>
    <property type="project" value="TreeGrafter"/>
</dbReference>
<evidence type="ECO:0000259" key="3">
    <source>
        <dbReference type="SMART" id="SM00893"/>
    </source>
</evidence>
<comment type="similarity">
    <text evidence="1">Belongs to the ETF alpha-subunit/FixB family.</text>
</comment>
<dbReference type="OrthoDB" id="9770286at2"/>
<dbReference type="STRING" id="1121449.SAMN02745704_01532"/>
<dbReference type="SUPFAM" id="SSF52402">
    <property type="entry name" value="Adenine nucleotide alpha hydrolases-like"/>
    <property type="match status" value="1"/>
</dbReference>
<feature type="domain" description="Electron transfer flavoprotein alpha/beta-subunit N-terminal" evidence="3">
    <location>
        <begin position="3"/>
        <end position="195"/>
    </location>
</feature>
<protein>
    <submittedName>
        <fullName evidence="4">Electron transfer flavoprotein alpha subunit apoprotein</fullName>
    </submittedName>
</protein>
<keyword evidence="2" id="KW-0249">Electron transport</keyword>
<proteinExistence type="inferred from homology"/>
<dbReference type="GO" id="GO:0050660">
    <property type="term" value="F:flavin adenine dinucleotide binding"/>
    <property type="evidence" value="ECO:0007669"/>
    <property type="project" value="InterPro"/>
</dbReference>
<dbReference type="GO" id="GO:0009055">
    <property type="term" value="F:electron transfer activity"/>
    <property type="evidence" value="ECO:0007669"/>
    <property type="project" value="InterPro"/>
</dbReference>
<accession>A0A1T4WZG8</accession>
<dbReference type="Gene3D" id="3.40.50.1220">
    <property type="entry name" value="TPP-binding domain"/>
    <property type="match status" value="1"/>
</dbReference>
<dbReference type="InterPro" id="IPR001308">
    <property type="entry name" value="ETF_a/FixB"/>
</dbReference>
<dbReference type="PANTHER" id="PTHR43153">
    <property type="entry name" value="ELECTRON TRANSFER FLAVOPROTEIN ALPHA"/>
    <property type="match status" value="1"/>
</dbReference>
<dbReference type="InterPro" id="IPR014729">
    <property type="entry name" value="Rossmann-like_a/b/a_fold"/>
</dbReference>
<sequence length="343" mass="36276">MSILYLAHTDDNGSLSKAAMETLGTAKQLADNLGRPLKVGLVGADVTQAAQSIGGCGAEAFFSVSGEAFGQSRYSTDAAACAALCTAAEAKIVLAPATARFARCLPGAAYRLGGRIDTNITALDAVDGNPLPTRWFYRQRMSGQVQRDMDSFDGPWVLTLSPGCAEPAEFPGEAALQAVDVPLDNLTRTTVTGVKKPDADAQTIRPDANLLIVAGAGWTKKQNDGQPHVKEAGEMLLDFLDKTKSSLGSSKSLVDLGSEGQDVLDFLTHLHQVGQTGSTPRHPKGLATCCHGEEPHVVGWRFINERRAINLDAGCGWAHGKADVLYVADAFAVMKKVNELLAK</sequence>
<name>A0A1T4WZG8_9BACT</name>
<dbReference type="InterPro" id="IPR014730">
    <property type="entry name" value="ETF_a/b_N"/>
</dbReference>
<reference evidence="4 5" key="1">
    <citation type="submission" date="2017-02" db="EMBL/GenBank/DDBJ databases">
        <authorList>
            <person name="Peterson S.W."/>
        </authorList>
    </citation>
    <scope>NUCLEOTIDE SEQUENCE [LARGE SCALE GENOMIC DNA]</scope>
    <source>
        <strain evidence="4 5">DSM 16080</strain>
    </source>
</reference>
<dbReference type="PANTHER" id="PTHR43153:SF1">
    <property type="entry name" value="ELECTRON TRANSFER FLAVOPROTEIN SUBUNIT ALPHA, MITOCHONDRIAL"/>
    <property type="match status" value="1"/>
</dbReference>
<dbReference type="InterPro" id="IPR029035">
    <property type="entry name" value="DHS-like_NAD/FAD-binding_dom"/>
</dbReference>
<dbReference type="SUPFAM" id="SSF52467">
    <property type="entry name" value="DHS-like NAD/FAD-binding domain"/>
    <property type="match status" value="1"/>
</dbReference>
<gene>
    <name evidence="4" type="ORF">SAMN02745704_01532</name>
</gene>
<dbReference type="SMART" id="SM00893">
    <property type="entry name" value="ETF"/>
    <property type="match status" value="1"/>
</dbReference>
<evidence type="ECO:0000313" key="5">
    <source>
        <dbReference type="Proteomes" id="UP000190027"/>
    </source>
</evidence>
<dbReference type="AlphaFoldDB" id="A0A1T4WZG8"/>
<dbReference type="Pfam" id="PF01012">
    <property type="entry name" value="ETF"/>
    <property type="match status" value="1"/>
</dbReference>
<keyword evidence="2" id="KW-0813">Transport</keyword>
<evidence type="ECO:0000256" key="2">
    <source>
        <dbReference type="ARBA" id="ARBA00022982"/>
    </source>
</evidence>
<evidence type="ECO:0000313" key="4">
    <source>
        <dbReference type="EMBL" id="SKA82265.1"/>
    </source>
</evidence>
<dbReference type="RefSeq" id="WP_078717098.1">
    <property type="nucleotide sequence ID" value="NZ_FUYC01000005.1"/>
</dbReference>
<keyword evidence="5" id="KW-1185">Reference proteome</keyword>
<organism evidence="4 5">
    <name type="scientific">Paucidesulfovibrio gracilis DSM 16080</name>
    <dbReference type="NCBI Taxonomy" id="1121449"/>
    <lineage>
        <taxon>Bacteria</taxon>
        <taxon>Pseudomonadati</taxon>
        <taxon>Thermodesulfobacteriota</taxon>
        <taxon>Desulfovibrionia</taxon>
        <taxon>Desulfovibrionales</taxon>
        <taxon>Desulfovibrionaceae</taxon>
        <taxon>Paucidesulfovibrio</taxon>
    </lineage>
</organism>
<dbReference type="Proteomes" id="UP000190027">
    <property type="component" value="Unassembled WGS sequence"/>
</dbReference>
<evidence type="ECO:0000256" key="1">
    <source>
        <dbReference type="ARBA" id="ARBA00005817"/>
    </source>
</evidence>
<dbReference type="EMBL" id="FUYC01000005">
    <property type="protein sequence ID" value="SKA82265.1"/>
    <property type="molecule type" value="Genomic_DNA"/>
</dbReference>